<sequence>MKTADVLTFMLLTVQTLCLSTGVKLPKLILISMDGMRYNFLDNLNKESISNFDFFRKGGVNVKYIRNVFPSVTYPNHMTIVTGLYPESHGIVSNSFWDPYLQDTFNEGNYRQNFESKWFDVGSEPIWVTNYKAGQSRDSGVVLWPGGVAEMKSYMPRVIPGGYIYNLTYNWNKRVDHLIEWFTKNESNIRPINLGVLYFPEPDEVAHVHGPDSQEVKDIIYKLDKTLGYLKKRLQDEHLFDDMNIIITSDHGHTDISTSQVIKIDQYVSKTLYIARVGLNSIVTCLNPSKASTTEKLYAKLKKIPNITLYRKGSESSKALHYSDNRRISEFVLEAKKGYILKSGTQKGAHGFDPEKVPDMRPFFIAFGPAFKKGLENADPFNSVDIYSLMCHILGIEPAPNNGTLENVLHILSHPPSQHASTFQFTGVTFLVVVIFVAFVGGVYAIGACRQGRIKQYVQVNRKIINHSEFGQSSLLYGSNGEEEDDEF</sequence>
<accession>A0A8B6CFG7</accession>
<name>A0A8B6CFG7_MYTGA</name>
<keyword evidence="2" id="KW-0732">Signal</keyword>
<keyword evidence="1" id="KW-0812">Transmembrane</keyword>
<reference evidence="3" key="1">
    <citation type="submission" date="2018-11" db="EMBL/GenBank/DDBJ databases">
        <authorList>
            <person name="Alioto T."/>
            <person name="Alioto T."/>
        </authorList>
    </citation>
    <scope>NUCLEOTIDE SEQUENCE</scope>
</reference>
<dbReference type="SUPFAM" id="SSF53649">
    <property type="entry name" value="Alkaline phosphatase-like"/>
    <property type="match status" value="1"/>
</dbReference>
<feature type="chain" id="PRO_5032417322" evidence="2">
    <location>
        <begin position="19"/>
        <end position="488"/>
    </location>
</feature>
<dbReference type="InterPro" id="IPR002591">
    <property type="entry name" value="Phosphodiest/P_Trfase"/>
</dbReference>
<dbReference type="OrthoDB" id="415411at2759"/>
<dbReference type="Pfam" id="PF01663">
    <property type="entry name" value="Phosphodiest"/>
    <property type="match status" value="1"/>
</dbReference>
<dbReference type="InterPro" id="IPR017850">
    <property type="entry name" value="Alkaline_phosphatase_core_sf"/>
</dbReference>
<dbReference type="AlphaFoldDB" id="A0A8B6CFG7"/>
<feature type="signal peptide" evidence="2">
    <location>
        <begin position="1"/>
        <end position="18"/>
    </location>
</feature>
<dbReference type="Gene3D" id="3.40.720.10">
    <property type="entry name" value="Alkaline Phosphatase, subunit A"/>
    <property type="match status" value="1"/>
</dbReference>
<dbReference type="EC" id="3.1.-.-" evidence="3"/>
<evidence type="ECO:0000313" key="4">
    <source>
        <dbReference type="Proteomes" id="UP000596742"/>
    </source>
</evidence>
<keyword evidence="1" id="KW-0472">Membrane</keyword>
<dbReference type="GO" id="GO:0016787">
    <property type="term" value="F:hydrolase activity"/>
    <property type="evidence" value="ECO:0007669"/>
    <property type="project" value="UniProtKB-KW"/>
</dbReference>
<proteinExistence type="predicted"/>
<protein>
    <submittedName>
        <fullName evidence="3">Ectonucleotide pyrophosphatase/phosphodiesterase family member 5</fullName>
        <ecNumber evidence="3">3.1.-.-</ecNumber>
    </submittedName>
</protein>
<dbReference type="PANTHER" id="PTHR10151">
    <property type="entry name" value="ECTONUCLEOTIDE PYROPHOSPHATASE/PHOSPHODIESTERASE"/>
    <property type="match status" value="1"/>
</dbReference>
<gene>
    <name evidence="3" type="ORF">MGAL_10B033277</name>
</gene>
<dbReference type="Proteomes" id="UP000596742">
    <property type="component" value="Unassembled WGS sequence"/>
</dbReference>
<feature type="transmembrane region" description="Helical" evidence="1">
    <location>
        <begin position="423"/>
        <end position="446"/>
    </location>
</feature>
<organism evidence="3 4">
    <name type="scientific">Mytilus galloprovincialis</name>
    <name type="common">Mediterranean mussel</name>
    <dbReference type="NCBI Taxonomy" id="29158"/>
    <lineage>
        <taxon>Eukaryota</taxon>
        <taxon>Metazoa</taxon>
        <taxon>Spiralia</taxon>
        <taxon>Lophotrochozoa</taxon>
        <taxon>Mollusca</taxon>
        <taxon>Bivalvia</taxon>
        <taxon>Autobranchia</taxon>
        <taxon>Pteriomorphia</taxon>
        <taxon>Mytilida</taxon>
        <taxon>Mytiloidea</taxon>
        <taxon>Mytilidae</taxon>
        <taxon>Mytilinae</taxon>
        <taxon>Mytilus</taxon>
    </lineage>
</organism>
<keyword evidence="1" id="KW-1133">Transmembrane helix</keyword>
<dbReference type="PANTHER" id="PTHR10151:SF120">
    <property type="entry name" value="BIS(5'-ADENOSYL)-TRIPHOSPHATASE"/>
    <property type="match status" value="1"/>
</dbReference>
<dbReference type="EMBL" id="UYJE01001623">
    <property type="protein sequence ID" value="VDI03756.1"/>
    <property type="molecule type" value="Genomic_DNA"/>
</dbReference>
<comment type="caution">
    <text evidence="3">The sequence shown here is derived from an EMBL/GenBank/DDBJ whole genome shotgun (WGS) entry which is preliminary data.</text>
</comment>
<evidence type="ECO:0000256" key="2">
    <source>
        <dbReference type="SAM" id="SignalP"/>
    </source>
</evidence>
<dbReference type="Gene3D" id="3.30.1360.180">
    <property type="match status" value="1"/>
</dbReference>
<dbReference type="CDD" id="cd16018">
    <property type="entry name" value="Enpp"/>
    <property type="match status" value="1"/>
</dbReference>
<evidence type="ECO:0000313" key="3">
    <source>
        <dbReference type="EMBL" id="VDI03756.1"/>
    </source>
</evidence>
<keyword evidence="3" id="KW-0378">Hydrolase</keyword>
<keyword evidence="4" id="KW-1185">Reference proteome</keyword>
<evidence type="ECO:0000256" key="1">
    <source>
        <dbReference type="SAM" id="Phobius"/>
    </source>
</evidence>